<sequence length="453" mass="52062">MVETPGGFRGAGASRSGRRLCRRIAENARTDEFGGVMEEDEMAQFRPFDMEGMPIEEQPMNWKDMVPAPYDKKAVDAYTRTRIILMNGIENNAVLMSHAIERMHPDPEVKKAMALMRRIDSQQQETVNWLNPADQSIIETTLGYEQVAVDLTANLAKNEPDPYVKQTLDFALLEDFDHLYRYSCLYDYIEGGDPEAIVQGKTEVKPGRPTSIEHRHPDDSMRKHYDKDTADIKTKMNYITIVSGEQQTMLYYRSHGFMYPDEIARQLYAEIAEIEEQHVTQYGLLGDPNETMLEKMAMMELNEAYLYHSCAQTESDPRIKGIWENFTKMEVTHFSECARLIKKIEGRDIQDLVKADVIEPLIVFEQNKDYVNSVIDAQLDLAPNNMEFVRMRDLPDDWASFGYQRVMNAKGVPSEEIVGKAGRELAERDQAENIRRVKQEMARRVEMGMAAVP</sequence>
<organism evidence="1 2">
    <name type="scientific">Methanoculleus marisnigri</name>
    <dbReference type="NCBI Taxonomy" id="2198"/>
    <lineage>
        <taxon>Archaea</taxon>
        <taxon>Methanobacteriati</taxon>
        <taxon>Methanobacteriota</taxon>
        <taxon>Stenosarchaea group</taxon>
        <taxon>Methanomicrobia</taxon>
        <taxon>Methanomicrobiales</taxon>
        <taxon>Methanomicrobiaceae</taxon>
        <taxon>Methanoculleus</taxon>
    </lineage>
</organism>
<dbReference type="AlphaFoldDB" id="A0A101GLN6"/>
<comment type="caution">
    <text evidence="1">The sequence shown here is derived from an EMBL/GenBank/DDBJ whole genome shotgun (WGS) entry which is preliminary data.</text>
</comment>
<protein>
    <recommendedName>
        <fullName evidence="3">Ferritin-like domain-containing protein</fullName>
    </recommendedName>
</protein>
<evidence type="ECO:0000313" key="1">
    <source>
        <dbReference type="EMBL" id="KUK60736.1"/>
    </source>
</evidence>
<reference evidence="2" key="1">
    <citation type="journal article" date="2015" name="MBio">
        <title>Genome-Resolved Metagenomic Analysis Reveals Roles for Candidate Phyla and Other Microbial Community Members in Biogeochemical Transformations in Oil Reservoirs.</title>
        <authorList>
            <person name="Hu P."/>
            <person name="Tom L."/>
            <person name="Singh A."/>
            <person name="Thomas B.C."/>
            <person name="Baker B.J."/>
            <person name="Piceno Y.M."/>
            <person name="Andersen G.L."/>
            <person name="Banfield J.F."/>
        </authorList>
    </citation>
    <scope>NUCLEOTIDE SEQUENCE [LARGE SCALE GENOMIC DNA]</scope>
</reference>
<dbReference type="EMBL" id="LGGD01000214">
    <property type="protein sequence ID" value="KUK60736.1"/>
    <property type="molecule type" value="Genomic_DNA"/>
</dbReference>
<evidence type="ECO:0008006" key="3">
    <source>
        <dbReference type="Google" id="ProtNLM"/>
    </source>
</evidence>
<feature type="non-terminal residue" evidence="1">
    <location>
        <position position="453"/>
    </location>
</feature>
<accession>A0A101GLN6</accession>
<dbReference type="SUPFAM" id="SSF47240">
    <property type="entry name" value="Ferritin-like"/>
    <property type="match status" value="2"/>
</dbReference>
<dbReference type="InterPro" id="IPR009078">
    <property type="entry name" value="Ferritin-like_SF"/>
</dbReference>
<gene>
    <name evidence="1" type="ORF">XD82_1522</name>
</gene>
<dbReference type="Proteomes" id="UP000054323">
    <property type="component" value="Unassembled WGS sequence"/>
</dbReference>
<name>A0A101GLN6_9EURY</name>
<proteinExistence type="predicted"/>
<evidence type="ECO:0000313" key="2">
    <source>
        <dbReference type="Proteomes" id="UP000054323"/>
    </source>
</evidence>